<gene>
    <name evidence="1" type="ORF">ICHIAU1_15540</name>
</gene>
<proteinExistence type="predicted"/>
<reference evidence="2" key="1">
    <citation type="submission" date="2020-01" db="EMBL/GenBank/DDBJ databases">
        <title>Phosphoaccumulans saitamaens gen. nov., sp. nov., a polyphosphate accumulating bacterium isolated from surface river water.</title>
        <authorList>
            <person name="Watanabe K."/>
            <person name="Suda W."/>
        </authorList>
    </citation>
    <scope>NUCLEOTIDE SEQUENCE [LARGE SCALE GENOMIC DNA]</scope>
    <source>
        <strain evidence="2">ICHIAU1</strain>
    </source>
</reference>
<dbReference type="Proteomes" id="UP000463961">
    <property type="component" value="Chromosome"/>
</dbReference>
<evidence type="ECO:0000313" key="1">
    <source>
        <dbReference type="EMBL" id="BBU69271.1"/>
    </source>
</evidence>
<sequence>MTESITTLEATWLTVTEFTQVAGLSQGDVVALVDVGVLKPSGRSVNDWSFDSEAMSLARRLRRIREDLELNLDVHALALGFRLLERISELESALNRAQIQQLQDRS</sequence>
<dbReference type="RefSeq" id="WP_162050019.1">
    <property type="nucleotide sequence ID" value="NZ_AP019011.1"/>
</dbReference>
<dbReference type="AlphaFoldDB" id="A0A679HSG3"/>
<dbReference type="Gene3D" id="1.10.1660.10">
    <property type="match status" value="1"/>
</dbReference>
<accession>A0A679HSG3</accession>
<name>A0A679HSG3_9RHOO</name>
<organism evidence="1 2">
    <name type="scientific">Fluviibacter phosphoraccumulans</name>
    <dbReference type="NCBI Taxonomy" id="1751046"/>
    <lineage>
        <taxon>Bacteria</taxon>
        <taxon>Pseudomonadati</taxon>
        <taxon>Pseudomonadota</taxon>
        <taxon>Betaproteobacteria</taxon>
        <taxon>Rhodocyclales</taxon>
        <taxon>Fluviibacteraceae</taxon>
        <taxon>Fluviibacter</taxon>
    </lineage>
</organism>
<keyword evidence="2" id="KW-1185">Reference proteome</keyword>
<dbReference type="EMBL" id="AP022345">
    <property type="protein sequence ID" value="BBU69271.1"/>
    <property type="molecule type" value="Genomic_DNA"/>
</dbReference>
<protein>
    <submittedName>
        <fullName evidence="1">Uncharacterized protein</fullName>
    </submittedName>
</protein>
<evidence type="ECO:0000313" key="2">
    <source>
        <dbReference type="Proteomes" id="UP000463961"/>
    </source>
</evidence>
<dbReference type="Pfam" id="PF13591">
    <property type="entry name" value="MerR_2"/>
    <property type="match status" value="1"/>
</dbReference>